<evidence type="ECO:0000313" key="2">
    <source>
        <dbReference type="Proteomes" id="UP000684084"/>
    </source>
</evidence>
<accession>A0A915Z7L7</accession>
<dbReference type="OrthoDB" id="2407621at2759"/>
<reference evidence="1" key="1">
    <citation type="submission" date="2020-05" db="EMBL/GenBank/DDBJ databases">
        <authorList>
            <person name="Rincon C."/>
            <person name="Sanders R I."/>
            <person name="Robbins C."/>
            <person name="Chaturvedi A."/>
        </authorList>
    </citation>
    <scope>NUCLEOTIDE SEQUENCE</scope>
    <source>
        <strain evidence="1">CHB12</strain>
    </source>
</reference>
<name>A0A915Z7L7_9GLOM</name>
<dbReference type="EMBL" id="CAGKOT010000019">
    <property type="protein sequence ID" value="CAB5363940.1"/>
    <property type="molecule type" value="Genomic_DNA"/>
</dbReference>
<evidence type="ECO:0000313" key="1">
    <source>
        <dbReference type="EMBL" id="CAB5363940.1"/>
    </source>
</evidence>
<dbReference type="VEuPathDB" id="FungiDB:RhiirFUN_006048"/>
<dbReference type="Proteomes" id="UP000684084">
    <property type="component" value="Unassembled WGS sequence"/>
</dbReference>
<dbReference type="AlphaFoldDB" id="A0A915Z7L7"/>
<sequence length="96" mass="11140">MCGVLTLESTVLEYDGPGYVKKNCLYYKEGLQNISKAAILQNRLSLLVRKTESANATIGAVFRPMSHYVDLKHQHQRMLQEKQNMFIQHWNNLMKL</sequence>
<organism evidence="1 2">
    <name type="scientific">Rhizophagus irregularis</name>
    <dbReference type="NCBI Taxonomy" id="588596"/>
    <lineage>
        <taxon>Eukaryota</taxon>
        <taxon>Fungi</taxon>
        <taxon>Fungi incertae sedis</taxon>
        <taxon>Mucoromycota</taxon>
        <taxon>Glomeromycotina</taxon>
        <taxon>Glomeromycetes</taxon>
        <taxon>Glomerales</taxon>
        <taxon>Glomeraceae</taxon>
        <taxon>Rhizophagus</taxon>
    </lineage>
</organism>
<gene>
    <name evidence="1" type="ORF">CHRIB12_LOCUS9736</name>
</gene>
<comment type="caution">
    <text evidence="1">The sequence shown here is derived from an EMBL/GenBank/DDBJ whole genome shotgun (WGS) entry which is preliminary data.</text>
</comment>
<proteinExistence type="predicted"/>
<protein>
    <submittedName>
        <fullName evidence="1">Uncharacterized protein</fullName>
    </submittedName>
</protein>